<dbReference type="InterPro" id="IPR015421">
    <property type="entry name" value="PyrdxlP-dep_Trfase_major"/>
</dbReference>
<protein>
    <submittedName>
        <fullName evidence="2">Aminotransferase class V-fold PLP-dependent enzyme</fullName>
    </submittedName>
</protein>
<reference evidence="2" key="2">
    <citation type="journal article" date="2021" name="PeerJ">
        <title>Extensive microbial diversity within the chicken gut microbiome revealed by metagenomics and culture.</title>
        <authorList>
            <person name="Gilroy R."/>
            <person name="Ravi A."/>
            <person name="Getino M."/>
            <person name="Pursley I."/>
            <person name="Horton D.L."/>
            <person name="Alikhan N.F."/>
            <person name="Baker D."/>
            <person name="Gharbi K."/>
            <person name="Hall N."/>
            <person name="Watson M."/>
            <person name="Adriaenssens E.M."/>
            <person name="Foster-Nyarko E."/>
            <person name="Jarju S."/>
            <person name="Secka A."/>
            <person name="Antonio M."/>
            <person name="Oren A."/>
            <person name="Chaudhuri R.R."/>
            <person name="La Ragione R."/>
            <person name="Hildebrand F."/>
            <person name="Pallen M.J."/>
        </authorList>
    </citation>
    <scope>NUCLEOTIDE SEQUENCE</scope>
    <source>
        <strain evidence="2">ChiHecec3B27-6122</strain>
    </source>
</reference>
<dbReference type="PANTHER" id="PTHR43586:SF15">
    <property type="entry name" value="BLR3095 PROTEIN"/>
    <property type="match status" value="1"/>
</dbReference>
<evidence type="ECO:0000313" key="2">
    <source>
        <dbReference type="EMBL" id="HIS98123.1"/>
    </source>
</evidence>
<dbReference type="EMBL" id="DVJS01000227">
    <property type="protein sequence ID" value="HIS98123.1"/>
    <property type="molecule type" value="Genomic_DNA"/>
</dbReference>
<evidence type="ECO:0000259" key="1">
    <source>
        <dbReference type="Pfam" id="PF00266"/>
    </source>
</evidence>
<dbReference type="Proteomes" id="UP000886876">
    <property type="component" value="Unassembled WGS sequence"/>
</dbReference>
<reference evidence="2" key="1">
    <citation type="submission" date="2020-10" db="EMBL/GenBank/DDBJ databases">
        <authorList>
            <person name="Gilroy R."/>
        </authorList>
    </citation>
    <scope>NUCLEOTIDE SEQUENCE</scope>
    <source>
        <strain evidence="2">ChiHecec3B27-6122</strain>
    </source>
</reference>
<dbReference type="Gene3D" id="3.40.640.10">
    <property type="entry name" value="Type I PLP-dependent aspartate aminotransferase-like (Major domain)"/>
    <property type="match status" value="1"/>
</dbReference>
<comment type="caution">
    <text evidence="2">The sequence shown here is derived from an EMBL/GenBank/DDBJ whole genome shotgun (WGS) entry which is preliminary data.</text>
</comment>
<sequence length="399" mass="44930">MSTQNYDEIIEREFGYFNRDIAYFNIASICMPPMCSRNALASYYDKFVISRNGDHSMLEGYAMANETRRKIAEYINCKPDEVAYVANTNAGITVIAEAWPWQKGDSVIILDSEMMSNSYIWKHLGRLGVELRVVKTRDSVFDVEDIRKLMDETTKLVSISAVGYHNGFMADLRAVGELCRSRGVVFVVDGIQAAGRLRLDMQEMKIDFLSVGCHKAMLAAFGCGFIYCRRELMDRLVPAHAAMQSVSRQLEPAELGDTSVSLSWFDDARKFEAGSLPQVLIYVLSNAMDLFFELGPENCERRVLGLEDELRKQLIGLDSFHVVGGLDKPEKNRSGIVVLEYPPEAFDEAERILRENRIYITHSAGFMRIAIGIHNNAEQISKLSEALRAIDGVCRSQAV</sequence>
<dbReference type="AlphaFoldDB" id="A0A9D1G6H6"/>
<accession>A0A9D1G6H6</accession>
<dbReference type="InterPro" id="IPR000192">
    <property type="entry name" value="Aminotrans_V_dom"/>
</dbReference>
<dbReference type="InterPro" id="IPR015422">
    <property type="entry name" value="PyrdxlP-dep_Trfase_small"/>
</dbReference>
<dbReference type="SUPFAM" id="SSF53383">
    <property type="entry name" value="PLP-dependent transferases"/>
    <property type="match status" value="1"/>
</dbReference>
<name>A0A9D1G6H6_9FIRM</name>
<feature type="domain" description="Aminotransferase class V" evidence="1">
    <location>
        <begin position="40"/>
        <end position="383"/>
    </location>
</feature>
<dbReference type="InterPro" id="IPR015424">
    <property type="entry name" value="PyrdxlP-dep_Trfase"/>
</dbReference>
<dbReference type="GO" id="GO:0008483">
    <property type="term" value="F:transaminase activity"/>
    <property type="evidence" value="ECO:0007669"/>
    <property type="project" value="UniProtKB-KW"/>
</dbReference>
<keyword evidence="2" id="KW-0808">Transferase</keyword>
<organism evidence="2 3">
    <name type="scientific">Candidatus Scatomorpha pullistercoris</name>
    <dbReference type="NCBI Taxonomy" id="2840929"/>
    <lineage>
        <taxon>Bacteria</taxon>
        <taxon>Bacillati</taxon>
        <taxon>Bacillota</taxon>
        <taxon>Clostridia</taxon>
        <taxon>Eubacteriales</taxon>
        <taxon>Candidatus Scatomorpha</taxon>
    </lineage>
</organism>
<dbReference type="PANTHER" id="PTHR43586">
    <property type="entry name" value="CYSTEINE DESULFURASE"/>
    <property type="match status" value="1"/>
</dbReference>
<gene>
    <name evidence="2" type="ORF">IAD42_09120</name>
</gene>
<dbReference type="Gene3D" id="3.90.1150.10">
    <property type="entry name" value="Aspartate Aminotransferase, domain 1"/>
    <property type="match status" value="1"/>
</dbReference>
<proteinExistence type="predicted"/>
<evidence type="ECO:0000313" key="3">
    <source>
        <dbReference type="Proteomes" id="UP000886876"/>
    </source>
</evidence>
<dbReference type="Pfam" id="PF00266">
    <property type="entry name" value="Aminotran_5"/>
    <property type="match status" value="1"/>
</dbReference>
<keyword evidence="2" id="KW-0032">Aminotransferase</keyword>